<comment type="caution">
    <text evidence="1">The sequence shown here is derived from an EMBL/GenBank/DDBJ whole genome shotgun (WGS) entry which is preliminary data.</text>
</comment>
<dbReference type="GeneID" id="98050455"/>
<dbReference type="Proteomes" id="UP000549695">
    <property type="component" value="Unassembled WGS sequence"/>
</dbReference>
<reference evidence="1 2" key="1">
    <citation type="submission" date="2020-07" db="EMBL/GenBank/DDBJ databases">
        <title>Sequencing the genomes of 1000 actinobacteria strains.</title>
        <authorList>
            <person name="Klenk H.-P."/>
        </authorList>
    </citation>
    <scope>NUCLEOTIDE SEQUENCE [LARGE SCALE GENOMIC DNA]</scope>
    <source>
        <strain evidence="1 2">DSM 44749</strain>
    </source>
</reference>
<proteinExistence type="predicted"/>
<gene>
    <name evidence="1" type="ORF">HDA37_000634</name>
</gene>
<sequence length="61" mass="6603">MTGGEQVREYRSAGHRYRLRSGADGSVTVERLAPDGWHLLDDDAAAAVVDRLHRGDPGTGQ</sequence>
<keyword evidence="2" id="KW-1185">Reference proteome</keyword>
<organism evidence="1 2">
    <name type="scientific">Pseudonocardia alni</name>
    <name type="common">Amycolata alni</name>
    <dbReference type="NCBI Taxonomy" id="33907"/>
    <lineage>
        <taxon>Bacteria</taxon>
        <taxon>Bacillati</taxon>
        <taxon>Actinomycetota</taxon>
        <taxon>Actinomycetes</taxon>
        <taxon>Pseudonocardiales</taxon>
        <taxon>Pseudonocardiaceae</taxon>
        <taxon>Pseudonocardia</taxon>
    </lineage>
</organism>
<dbReference type="RefSeq" id="WP_179760186.1">
    <property type="nucleotide sequence ID" value="NZ_BAAAJZ010000005.1"/>
</dbReference>
<dbReference type="AlphaFoldDB" id="A0A852VW82"/>
<name>A0A852VW82_PSEA5</name>
<evidence type="ECO:0000313" key="1">
    <source>
        <dbReference type="EMBL" id="NYG00349.1"/>
    </source>
</evidence>
<dbReference type="EMBL" id="JACCCZ010000001">
    <property type="protein sequence ID" value="NYG00349.1"/>
    <property type="molecule type" value="Genomic_DNA"/>
</dbReference>
<protein>
    <submittedName>
        <fullName evidence="1">Uncharacterized protein</fullName>
    </submittedName>
</protein>
<evidence type="ECO:0000313" key="2">
    <source>
        <dbReference type="Proteomes" id="UP000549695"/>
    </source>
</evidence>
<accession>A0A852VW82</accession>